<dbReference type="Pfam" id="PF00899">
    <property type="entry name" value="ThiF"/>
    <property type="match status" value="1"/>
</dbReference>
<dbReference type="Proteomes" id="UP000600565">
    <property type="component" value="Unassembled WGS sequence"/>
</dbReference>
<protein>
    <submittedName>
        <fullName evidence="2">ThiF family adenylyltransferase</fullName>
    </submittedName>
</protein>
<dbReference type="CDD" id="cd00757">
    <property type="entry name" value="ThiF_MoeB_HesA_family"/>
    <property type="match status" value="1"/>
</dbReference>
<evidence type="ECO:0000313" key="3">
    <source>
        <dbReference type="Proteomes" id="UP000600565"/>
    </source>
</evidence>
<dbReference type="GO" id="GO:0016779">
    <property type="term" value="F:nucleotidyltransferase activity"/>
    <property type="evidence" value="ECO:0007669"/>
    <property type="project" value="UniProtKB-KW"/>
</dbReference>
<reference evidence="2 3" key="1">
    <citation type="submission" date="2020-08" db="EMBL/GenBank/DDBJ databases">
        <title>A Genomic Blueprint of the Chicken Gut Microbiome.</title>
        <authorList>
            <person name="Gilroy R."/>
            <person name="Ravi A."/>
            <person name="Getino M."/>
            <person name="Pursley I."/>
            <person name="Horton D.L."/>
            <person name="Alikhan N.-F."/>
            <person name="Baker D."/>
            <person name="Gharbi K."/>
            <person name="Hall N."/>
            <person name="Watson M."/>
            <person name="Adriaenssens E.M."/>
            <person name="Foster-Nyarko E."/>
            <person name="Jarju S."/>
            <person name="Secka A."/>
            <person name="Antonio M."/>
            <person name="Oren A."/>
            <person name="Chaudhuri R."/>
            <person name="La Ragione R.M."/>
            <person name="Hildebrand F."/>
            <person name="Pallen M.J."/>
        </authorList>
    </citation>
    <scope>NUCLEOTIDE SEQUENCE [LARGE SCALE GENOMIC DNA]</scope>
    <source>
        <strain evidence="2 3">Sa1YVA6</strain>
    </source>
</reference>
<dbReference type="PANTHER" id="PTHR10953:SF102">
    <property type="entry name" value="ADENYLYLTRANSFERASE AND SULFURTRANSFERASE MOCS3"/>
    <property type="match status" value="1"/>
</dbReference>
<keyword evidence="2" id="KW-0808">Transferase</keyword>
<organism evidence="2 3">
    <name type="scientific">Solibacillus merdavium</name>
    <dbReference type="NCBI Taxonomy" id="2762218"/>
    <lineage>
        <taxon>Bacteria</taxon>
        <taxon>Bacillati</taxon>
        <taxon>Bacillota</taxon>
        <taxon>Bacilli</taxon>
        <taxon>Bacillales</taxon>
        <taxon>Caryophanaceae</taxon>
        <taxon>Solibacillus</taxon>
    </lineage>
</organism>
<dbReference type="PANTHER" id="PTHR10953">
    <property type="entry name" value="UBIQUITIN-ACTIVATING ENZYME E1"/>
    <property type="match status" value="1"/>
</dbReference>
<evidence type="ECO:0000313" key="2">
    <source>
        <dbReference type="EMBL" id="MBD8032851.1"/>
    </source>
</evidence>
<dbReference type="Gene3D" id="3.40.50.720">
    <property type="entry name" value="NAD(P)-binding Rossmann-like Domain"/>
    <property type="match status" value="1"/>
</dbReference>
<gene>
    <name evidence="2" type="ORF">H9632_07205</name>
</gene>
<dbReference type="InterPro" id="IPR045886">
    <property type="entry name" value="ThiF/MoeB/HesA"/>
</dbReference>
<name>A0ABR8XLN1_9BACL</name>
<proteinExistence type="predicted"/>
<feature type="domain" description="THIF-type NAD/FAD binding fold" evidence="1">
    <location>
        <begin position="5"/>
        <end position="237"/>
    </location>
</feature>
<dbReference type="SUPFAM" id="SSF69572">
    <property type="entry name" value="Activating enzymes of the ubiquitin-like proteins"/>
    <property type="match status" value="1"/>
</dbReference>
<dbReference type="EMBL" id="JACSPW010000005">
    <property type="protein sequence ID" value="MBD8032851.1"/>
    <property type="molecule type" value="Genomic_DNA"/>
</dbReference>
<dbReference type="InterPro" id="IPR000594">
    <property type="entry name" value="ThiF_NAD_FAD-bd"/>
</dbReference>
<sequence>MNNRYARQSLFLGQNTQQRIQQAKVLIIGVGALGSASSEMLARAGIGHLTIVDRDYVEWSNLQRQQLYVETDVHHKLPKAIAAKQRLEQINSEIIVEGIVKDVHGLNIETLMQGHMIVVDATDNFETSLIINDAANKKGIPYIFGACVGSYGLTLPIVPGETPCLHCLLHHLPMDTMTCDTVGVISPIVQVTAAYQVTSVMKWLSGIPLEPIVQSVDLWKEEQAKIHVSKLKNPHCLTCGEQPIYPFLQLNQQMKVGVLCGRDAVQLRPGQSYKYSLEQIAENISKQVKHLIVNPYLLSCQFETYRIVFFEDGRAIIHGVSDPMLARVVYNQFIQIGGSGQRVQV</sequence>
<accession>A0ABR8XLN1</accession>
<dbReference type="InterPro" id="IPR035985">
    <property type="entry name" value="Ubiquitin-activating_enz"/>
</dbReference>
<dbReference type="RefSeq" id="WP_191703436.1">
    <property type="nucleotide sequence ID" value="NZ_JACSPW010000005.1"/>
</dbReference>
<keyword evidence="3" id="KW-1185">Reference proteome</keyword>
<comment type="caution">
    <text evidence="2">The sequence shown here is derived from an EMBL/GenBank/DDBJ whole genome shotgun (WGS) entry which is preliminary data.</text>
</comment>
<evidence type="ECO:0000259" key="1">
    <source>
        <dbReference type="Pfam" id="PF00899"/>
    </source>
</evidence>
<keyword evidence="2" id="KW-0548">Nucleotidyltransferase</keyword>